<dbReference type="Gene3D" id="1.20.1250.20">
    <property type="entry name" value="MFS general substrate transporter like domains"/>
    <property type="match status" value="1"/>
</dbReference>
<dbReference type="PANTHER" id="PTHR24064">
    <property type="entry name" value="SOLUTE CARRIER FAMILY 22 MEMBER"/>
    <property type="match status" value="1"/>
</dbReference>
<dbReference type="PROSITE" id="PS00216">
    <property type="entry name" value="SUGAR_TRANSPORT_1"/>
    <property type="match status" value="1"/>
</dbReference>
<keyword evidence="7" id="KW-1185">Reference proteome</keyword>
<dbReference type="Pfam" id="PF00083">
    <property type="entry name" value="Sugar_tr"/>
    <property type="match status" value="1"/>
</dbReference>
<evidence type="ECO:0000313" key="6">
    <source>
        <dbReference type="EMBL" id="KAG5444968.1"/>
    </source>
</evidence>
<dbReference type="PROSITE" id="PS50850">
    <property type="entry name" value="MFS"/>
    <property type="match status" value="1"/>
</dbReference>
<dbReference type="InterPro" id="IPR005828">
    <property type="entry name" value="MFS_sugar_transport-like"/>
</dbReference>
<protein>
    <submittedName>
        <fullName evidence="6">Solute carrier 22 member 21</fullName>
    </submittedName>
</protein>
<name>A0A419PJW9_CLOSI</name>
<evidence type="ECO:0000256" key="1">
    <source>
        <dbReference type="ARBA" id="ARBA00004141"/>
    </source>
</evidence>
<accession>A0A419PJW9</accession>
<feature type="domain" description="Major facilitator superfamily (MFS) profile" evidence="5">
    <location>
        <begin position="187"/>
        <end position="628"/>
    </location>
</feature>
<dbReference type="EMBL" id="NIRI02000056">
    <property type="protein sequence ID" value="KAG5444968.1"/>
    <property type="molecule type" value="Genomic_DNA"/>
</dbReference>
<dbReference type="InterPro" id="IPR036259">
    <property type="entry name" value="MFS_trans_sf"/>
</dbReference>
<comment type="subcellular location">
    <subcellularLocation>
        <location evidence="1">Membrane</location>
        <topology evidence="1">Multi-pass membrane protein</topology>
    </subcellularLocation>
</comment>
<dbReference type="InterPro" id="IPR020846">
    <property type="entry name" value="MFS_dom"/>
</dbReference>
<keyword evidence="3" id="KW-1133">Transmembrane helix</keyword>
<dbReference type="InterPro" id="IPR005829">
    <property type="entry name" value="Sugar_transporter_CS"/>
</dbReference>
<keyword evidence="2" id="KW-0812">Transmembrane</keyword>
<keyword evidence="4" id="KW-0472">Membrane</keyword>
<evidence type="ECO:0000313" key="7">
    <source>
        <dbReference type="Proteomes" id="UP000286415"/>
    </source>
</evidence>
<dbReference type="GO" id="GO:0016020">
    <property type="term" value="C:membrane"/>
    <property type="evidence" value="ECO:0007669"/>
    <property type="project" value="UniProtKB-SubCell"/>
</dbReference>
<dbReference type="GO" id="GO:0022857">
    <property type="term" value="F:transmembrane transporter activity"/>
    <property type="evidence" value="ECO:0007669"/>
    <property type="project" value="InterPro"/>
</dbReference>
<evidence type="ECO:0000256" key="2">
    <source>
        <dbReference type="ARBA" id="ARBA00022692"/>
    </source>
</evidence>
<comment type="caution">
    <text evidence="6">The sequence shown here is derived from an EMBL/GenBank/DDBJ whole genome shotgun (WGS) entry which is preliminary data.</text>
</comment>
<reference evidence="6 7" key="2">
    <citation type="journal article" date="2021" name="Genomics">
        <title>High-quality reference genome for Clonorchis sinensis.</title>
        <authorList>
            <person name="Young N.D."/>
            <person name="Stroehlein A.J."/>
            <person name="Kinkar L."/>
            <person name="Wang T."/>
            <person name="Sohn W.M."/>
            <person name="Chang B.C.H."/>
            <person name="Kaur P."/>
            <person name="Weisz D."/>
            <person name="Dudchenko O."/>
            <person name="Aiden E.L."/>
            <person name="Korhonen P.K."/>
            <person name="Gasser R.B."/>
        </authorList>
    </citation>
    <scope>NUCLEOTIDE SEQUENCE [LARGE SCALE GENOMIC DNA]</scope>
    <source>
        <strain evidence="6">Cs-k2</strain>
    </source>
</reference>
<dbReference type="AlphaFoldDB" id="A0A419PJW9"/>
<dbReference type="SUPFAM" id="SSF103473">
    <property type="entry name" value="MFS general substrate transporter"/>
    <property type="match status" value="1"/>
</dbReference>
<evidence type="ECO:0000256" key="3">
    <source>
        <dbReference type="ARBA" id="ARBA00022989"/>
    </source>
</evidence>
<evidence type="ECO:0000259" key="5">
    <source>
        <dbReference type="PROSITE" id="PS50850"/>
    </source>
</evidence>
<dbReference type="STRING" id="79923.A0A419PJW9"/>
<sequence length="654" mass="72971">MNRYMRVSLAYSERLTETRHLVCGTKHMNSAHPGILKGVQRTLGKTEMEVSSMLCISDQENEEKYSKAVGNLAQPDHTLNVDELLERDVGQFGLWQWLVALVAMFSNPAALPFPVFANSVPKHRCMLEPKLEATLRTYNLTFEQRALVVGPWSKELFSGCYRYDILWNQSTLSDRIKDIFSTIPANLSMELPTTPCNKGYEYYLEEKQYPGSVVKEFETVCTRRWLVPLGTSMYMIGMAFGFILGGLASDRFGRKRTILSLAAIEFFGAVATSTAPNYYVYTLARAFIGAANIGKLTAINILTIEWTVARYRMILSSLISLGVNLIFRSVLSLEAYYVRDWRWLNAVSMAPTLMAVVQFFFLVESPRWLLSQDRRKDALNVMLHARTINRSLHPGRVYPATCLDQLIASEKEECHKLQTSDTPSRNQVSARYCDPPKGFCVSCSTWDLAKNTVLGTVLFCGQSMSYMGLLLYGRQVQGNVYLVSFLNATTTVPAICISSTLYRLLRHRRPPLMGIYAAASFLLLIGGVCTFLNVSETDLPLIVCANIVFTFLGATGSMLFVYIPELFPSSIRTQGFGVIAGLGRMGSFLSAFVNELDISIGHGVPLIIYGCAMPLMLLVILFIPDTTGENLPDFAVHPTSKKLENESIEASTAV</sequence>
<dbReference type="Proteomes" id="UP000286415">
    <property type="component" value="Unassembled WGS sequence"/>
</dbReference>
<proteinExistence type="predicted"/>
<reference evidence="6 7" key="1">
    <citation type="journal article" date="2018" name="Biotechnol. Adv.">
        <title>Improved genomic resources and new bioinformatic workflow for the carcinogenic parasite Clonorchis sinensis: Biotechnological implications.</title>
        <authorList>
            <person name="Wang D."/>
            <person name="Korhonen P.K."/>
            <person name="Gasser R.B."/>
            <person name="Young N.D."/>
        </authorList>
    </citation>
    <scope>NUCLEOTIDE SEQUENCE [LARGE SCALE GENOMIC DNA]</scope>
    <source>
        <strain evidence="6">Cs-k2</strain>
    </source>
</reference>
<gene>
    <name evidence="6" type="ORF">CSKR_102573</name>
</gene>
<evidence type="ECO:0000256" key="4">
    <source>
        <dbReference type="ARBA" id="ARBA00023136"/>
    </source>
</evidence>
<dbReference type="OrthoDB" id="6247976at2759"/>
<dbReference type="InParanoid" id="A0A419PJW9"/>
<organism evidence="6 7">
    <name type="scientific">Clonorchis sinensis</name>
    <name type="common">Chinese liver fluke</name>
    <dbReference type="NCBI Taxonomy" id="79923"/>
    <lineage>
        <taxon>Eukaryota</taxon>
        <taxon>Metazoa</taxon>
        <taxon>Spiralia</taxon>
        <taxon>Lophotrochozoa</taxon>
        <taxon>Platyhelminthes</taxon>
        <taxon>Trematoda</taxon>
        <taxon>Digenea</taxon>
        <taxon>Opisthorchiida</taxon>
        <taxon>Opisthorchiata</taxon>
        <taxon>Opisthorchiidae</taxon>
        <taxon>Clonorchis</taxon>
    </lineage>
</organism>